<dbReference type="InterPro" id="IPR051236">
    <property type="entry name" value="HAT_RTT109-like"/>
</dbReference>
<reference evidence="3 4" key="1">
    <citation type="submission" date="2017-05" db="EMBL/GenBank/DDBJ databases">
        <title>Draft genome sequence of Elsinoe australis.</title>
        <authorList>
            <person name="Cheng Q."/>
        </authorList>
    </citation>
    <scope>NUCLEOTIDE SEQUENCE [LARGE SCALE GENOMIC DNA]</scope>
    <source>
        <strain evidence="3 4">NL1</strain>
    </source>
</reference>
<comment type="similarity">
    <text evidence="1">Belongs to the AIM6 family.</text>
</comment>
<dbReference type="PANTHER" id="PTHR31571:SF5">
    <property type="entry name" value="ALTERED INHERITANCE OF MITOCHONDRIA PROTEIN 6"/>
    <property type="match status" value="1"/>
</dbReference>
<comment type="caution">
    <text evidence="3">The sequence shown here is derived from an EMBL/GenBank/DDBJ whole genome shotgun (WGS) entry which is preliminary data.</text>
</comment>
<feature type="signal peptide" evidence="2">
    <location>
        <begin position="1"/>
        <end position="19"/>
    </location>
</feature>
<name>A0A2P7YL65_9PEZI</name>
<dbReference type="EMBL" id="NHZQ01000419">
    <property type="protein sequence ID" value="PSK36684.1"/>
    <property type="molecule type" value="Genomic_DNA"/>
</dbReference>
<dbReference type="InterPro" id="IPR017946">
    <property type="entry name" value="PLC-like_Pdiesterase_TIM-brl"/>
</dbReference>
<dbReference type="CDD" id="cd08577">
    <property type="entry name" value="PI-PLCc_GDPD_SF_unchar3"/>
    <property type="match status" value="1"/>
</dbReference>
<sequence>MTGLSILTLLTAAAAAVQAQRDIPLSEPLQRILANTRAPQYQYPTQLTQDIVPKAIHSHNDYWRQIPLYSALSAGAVSVESDVWLSNGTLYVGHELSALTTQRTFQSLYIDPIVSVLEAQNPHSPFVTGTTRNGVYDTASSQTLCLWIDIKTDGPTTWPVAVRALQPLRERGWLTTVSANGTVTPGPVTVIGTGNTPLNQVQGVSPRDYFWDAPIPTLGTTFSNITANISPIASTSFAQTFGTVRTQGLNETQLSLLRSQIATAKSKNIRTRYWELPGWPVGTRNAVWRQLYDEGVDLLNVDDLQAAANFWDGDNY</sequence>
<evidence type="ECO:0000256" key="2">
    <source>
        <dbReference type="SAM" id="SignalP"/>
    </source>
</evidence>
<keyword evidence="2" id="KW-0732">Signal</keyword>
<dbReference type="GO" id="GO:0006629">
    <property type="term" value="P:lipid metabolic process"/>
    <property type="evidence" value="ECO:0007669"/>
    <property type="project" value="InterPro"/>
</dbReference>
<dbReference type="AlphaFoldDB" id="A0A2P7YL65"/>
<feature type="chain" id="PRO_5015123014" evidence="2">
    <location>
        <begin position="20"/>
        <end position="316"/>
    </location>
</feature>
<dbReference type="STRING" id="40998.A0A2P7YL65"/>
<dbReference type="GO" id="GO:0008081">
    <property type="term" value="F:phosphoric diester hydrolase activity"/>
    <property type="evidence" value="ECO:0007669"/>
    <property type="project" value="InterPro"/>
</dbReference>
<dbReference type="OrthoDB" id="4153866at2759"/>
<organism evidence="3 4">
    <name type="scientific">Elsinoe australis</name>
    <dbReference type="NCBI Taxonomy" id="40998"/>
    <lineage>
        <taxon>Eukaryota</taxon>
        <taxon>Fungi</taxon>
        <taxon>Dikarya</taxon>
        <taxon>Ascomycota</taxon>
        <taxon>Pezizomycotina</taxon>
        <taxon>Dothideomycetes</taxon>
        <taxon>Dothideomycetidae</taxon>
        <taxon>Myriangiales</taxon>
        <taxon>Elsinoaceae</taxon>
        <taxon>Elsinoe</taxon>
    </lineage>
</organism>
<dbReference type="PANTHER" id="PTHR31571">
    <property type="entry name" value="ALTERED INHERITANCE OF MITOCHONDRIA PROTEIN 6"/>
    <property type="match status" value="1"/>
</dbReference>
<dbReference type="InterPro" id="IPR039559">
    <property type="entry name" value="AIM6_PI-PLC-like_dom"/>
</dbReference>
<evidence type="ECO:0000313" key="4">
    <source>
        <dbReference type="Proteomes" id="UP000243723"/>
    </source>
</evidence>
<protein>
    <submittedName>
        <fullName evidence="3">Altered inheritance of mitochondria protein 6</fullName>
    </submittedName>
</protein>
<accession>A0A2P7YL65</accession>
<proteinExistence type="inferred from homology"/>
<evidence type="ECO:0000313" key="3">
    <source>
        <dbReference type="EMBL" id="PSK36684.1"/>
    </source>
</evidence>
<evidence type="ECO:0000256" key="1">
    <source>
        <dbReference type="ARBA" id="ARBA00008858"/>
    </source>
</evidence>
<gene>
    <name evidence="3" type="ORF">B9Z65_1867</name>
</gene>
<dbReference type="Proteomes" id="UP000243723">
    <property type="component" value="Unassembled WGS sequence"/>
</dbReference>
<keyword evidence="4" id="KW-1185">Reference proteome</keyword>
<dbReference type="SUPFAM" id="SSF51695">
    <property type="entry name" value="PLC-like phosphodiesterases"/>
    <property type="match status" value="1"/>
</dbReference>